<dbReference type="EMBL" id="EQ962653">
    <property type="protein sequence ID" value="EED22205.1"/>
    <property type="molecule type" value="Genomic_DNA"/>
</dbReference>
<dbReference type="InterPro" id="IPR015424">
    <property type="entry name" value="PyrdxlP-dep_Trfase"/>
</dbReference>
<protein>
    <submittedName>
        <fullName evidence="4">Monocarboxylate permease, putative</fullName>
    </submittedName>
</protein>
<dbReference type="InParanoid" id="B8M2V0"/>
<dbReference type="GeneID" id="8103779"/>
<feature type="transmembrane region" description="Helical" evidence="3">
    <location>
        <begin position="58"/>
        <end position="76"/>
    </location>
</feature>
<feature type="transmembrane region" description="Helical" evidence="3">
    <location>
        <begin position="139"/>
        <end position="167"/>
    </location>
</feature>
<feature type="transmembrane region" description="Helical" evidence="3">
    <location>
        <begin position="378"/>
        <end position="399"/>
    </location>
</feature>
<sequence length="546" mass="59322">MSGEKQVTTANLDDDQNSAPPRFMLFALLRENLATTDAVTPPPDGGLQAWTQVAMAHLILFCTWGFINSFGFFQAYYEVTMRVSGSRISWVASIQAFLLSFIGSFSGRLMDAGYYRYCLIGGFILQIIGIFMVSLCKQYWQVFLAQGLCCGIGDGLLFCPTTALIATYFVKRRAIALGLSLSGSSTGGLIFPIMVQQLLPKIGFAWTVRCMGFVVLFCSIVCLSLARPRLPRRVSGPLVEPSAFRELPYSLFVVGIFLTLWAVYFSYFYINSYALDVIGTSNSDSLSMLYIINGMGIPGRIVPTLAADRYFGGILNTYVVLGIIAGVLLYCWMAVKSYGGVIAFVICYGLIGGGVQGTALSSLPMLTTDLSKMGVRSGMVLSIVAFACLTGPPLAGALIQRDDGSYTYACAWGGTSLILGSLFVIAARWAMLHRPQTSHPRVVTALRSAREAFTTSNPKSLLAYSEASRYFPAGNTRTLLHSLPFPSTFQAAHSCYLTSLDDATHIDFCSEYTSSLFGHSHPVIETAIEAVLSTGWNCGGLSDRER</sequence>
<dbReference type="OMA" id="AQSFYLI"/>
<dbReference type="VEuPathDB" id="FungiDB:TSTA_094510"/>
<dbReference type="Gene3D" id="3.40.640.10">
    <property type="entry name" value="Type I PLP-dependent aspartate aminotransferase-like (Major domain)"/>
    <property type="match status" value="1"/>
</dbReference>
<dbReference type="PANTHER" id="PTHR11360">
    <property type="entry name" value="MONOCARBOXYLATE TRANSPORTER"/>
    <property type="match status" value="1"/>
</dbReference>
<dbReference type="InterPro" id="IPR050327">
    <property type="entry name" value="Proton-linked_MCT"/>
</dbReference>
<keyword evidence="3" id="KW-0472">Membrane</keyword>
<dbReference type="AlphaFoldDB" id="B8M2V0"/>
<dbReference type="Proteomes" id="UP000001745">
    <property type="component" value="Unassembled WGS sequence"/>
</dbReference>
<dbReference type="PhylomeDB" id="B8M2V0"/>
<dbReference type="InterPro" id="IPR036259">
    <property type="entry name" value="MFS_trans_sf"/>
</dbReference>
<comment type="similarity">
    <text evidence="2">Belongs to the major facilitator superfamily. Monocarboxylate porter (TC 2.A.1.13) family.</text>
</comment>
<comment type="subcellular location">
    <subcellularLocation>
        <location evidence="1">Membrane</location>
        <topology evidence="1">Multi-pass membrane protein</topology>
    </subcellularLocation>
</comment>
<feature type="transmembrane region" description="Helical" evidence="3">
    <location>
        <begin position="341"/>
        <end position="366"/>
    </location>
</feature>
<dbReference type="Gene3D" id="1.20.1250.20">
    <property type="entry name" value="MFS general substrate transporter like domains"/>
    <property type="match status" value="2"/>
</dbReference>
<accession>B8M2V0</accession>
<evidence type="ECO:0000313" key="4">
    <source>
        <dbReference type="EMBL" id="EED22205.1"/>
    </source>
</evidence>
<feature type="transmembrane region" description="Helical" evidence="3">
    <location>
        <begin position="290"/>
        <end position="307"/>
    </location>
</feature>
<dbReference type="OrthoDB" id="6499973at2759"/>
<dbReference type="eggNOG" id="KOG2504">
    <property type="taxonomic scope" value="Eukaryota"/>
</dbReference>
<feature type="transmembrane region" description="Helical" evidence="3">
    <location>
        <begin position="405"/>
        <end position="431"/>
    </location>
</feature>
<evidence type="ECO:0000256" key="3">
    <source>
        <dbReference type="SAM" id="Phobius"/>
    </source>
</evidence>
<dbReference type="Pfam" id="PF07690">
    <property type="entry name" value="MFS_1"/>
    <property type="match status" value="1"/>
</dbReference>
<feature type="transmembrane region" description="Helical" evidence="3">
    <location>
        <begin position="247"/>
        <end position="270"/>
    </location>
</feature>
<dbReference type="Gene3D" id="3.90.1150.10">
    <property type="entry name" value="Aspartate Aminotransferase, domain 1"/>
    <property type="match status" value="1"/>
</dbReference>
<dbReference type="GO" id="GO:0022857">
    <property type="term" value="F:transmembrane transporter activity"/>
    <property type="evidence" value="ECO:0007669"/>
    <property type="project" value="InterPro"/>
</dbReference>
<evidence type="ECO:0000256" key="1">
    <source>
        <dbReference type="ARBA" id="ARBA00004141"/>
    </source>
</evidence>
<feature type="transmembrane region" description="Helical" evidence="3">
    <location>
        <begin position="314"/>
        <end position="335"/>
    </location>
</feature>
<dbReference type="InterPro" id="IPR011701">
    <property type="entry name" value="MFS"/>
</dbReference>
<dbReference type="eggNOG" id="KOG1401">
    <property type="taxonomic scope" value="Eukaryota"/>
</dbReference>
<reference evidence="5" key="1">
    <citation type="journal article" date="2015" name="Genome Announc.">
        <title>Genome sequence of the AIDS-associated pathogen Penicillium marneffei (ATCC18224) and its near taxonomic relative Talaromyces stipitatus (ATCC10500).</title>
        <authorList>
            <person name="Nierman W.C."/>
            <person name="Fedorova-Abrams N.D."/>
            <person name="Andrianopoulos A."/>
        </authorList>
    </citation>
    <scope>NUCLEOTIDE SEQUENCE [LARGE SCALE GENOMIC DNA]</scope>
    <source>
        <strain evidence="5">ATCC 10500 / CBS 375.48 / QM 6759 / NRRL 1006</strain>
    </source>
</reference>
<proteinExistence type="inferred from homology"/>
<dbReference type="InterPro" id="IPR015422">
    <property type="entry name" value="PyrdxlP-dep_Trfase_small"/>
</dbReference>
<keyword evidence="3" id="KW-1133">Transmembrane helix</keyword>
<dbReference type="SUPFAM" id="SSF53383">
    <property type="entry name" value="PLP-dependent transferases"/>
    <property type="match status" value="1"/>
</dbReference>
<feature type="transmembrane region" description="Helical" evidence="3">
    <location>
        <begin position="114"/>
        <end position="133"/>
    </location>
</feature>
<gene>
    <name evidence="4" type="ORF">TSTA_094510</name>
</gene>
<dbReference type="GO" id="GO:0016020">
    <property type="term" value="C:membrane"/>
    <property type="evidence" value="ECO:0007669"/>
    <property type="project" value="UniProtKB-SubCell"/>
</dbReference>
<feature type="transmembrane region" description="Helical" evidence="3">
    <location>
        <begin position="174"/>
        <end position="194"/>
    </location>
</feature>
<dbReference type="HOGENOM" id="CLU_001265_1_1_1"/>
<evidence type="ECO:0000256" key="2">
    <source>
        <dbReference type="ARBA" id="ARBA00006727"/>
    </source>
</evidence>
<organism evidence="4 5">
    <name type="scientific">Talaromyces stipitatus (strain ATCC 10500 / CBS 375.48 / QM 6759 / NRRL 1006)</name>
    <name type="common">Penicillium stipitatum</name>
    <dbReference type="NCBI Taxonomy" id="441959"/>
    <lineage>
        <taxon>Eukaryota</taxon>
        <taxon>Fungi</taxon>
        <taxon>Dikarya</taxon>
        <taxon>Ascomycota</taxon>
        <taxon>Pezizomycotina</taxon>
        <taxon>Eurotiomycetes</taxon>
        <taxon>Eurotiomycetidae</taxon>
        <taxon>Eurotiales</taxon>
        <taxon>Trichocomaceae</taxon>
        <taxon>Talaromyces</taxon>
        <taxon>Talaromyces sect. Talaromyces</taxon>
    </lineage>
</organism>
<evidence type="ECO:0000313" key="5">
    <source>
        <dbReference type="Proteomes" id="UP000001745"/>
    </source>
</evidence>
<dbReference type="PANTHER" id="PTHR11360:SF130">
    <property type="entry name" value="MAJOR FACILITATOR SUPERFAMILY (MFS) PROFILE DOMAIN-CONTAINING PROTEIN-RELATED"/>
    <property type="match status" value="1"/>
</dbReference>
<feature type="transmembrane region" description="Helical" evidence="3">
    <location>
        <begin position="206"/>
        <end position="226"/>
    </location>
</feature>
<name>B8M2V0_TALSN</name>
<keyword evidence="5" id="KW-1185">Reference proteome</keyword>
<dbReference type="RefSeq" id="XP_002479168.1">
    <property type="nucleotide sequence ID" value="XM_002479123.1"/>
</dbReference>
<dbReference type="InterPro" id="IPR015421">
    <property type="entry name" value="PyrdxlP-dep_Trfase_major"/>
</dbReference>
<keyword evidence="3" id="KW-0812">Transmembrane</keyword>
<feature type="transmembrane region" description="Helical" evidence="3">
    <location>
        <begin position="88"/>
        <end position="107"/>
    </location>
</feature>
<dbReference type="SUPFAM" id="SSF103473">
    <property type="entry name" value="MFS general substrate transporter"/>
    <property type="match status" value="1"/>
</dbReference>